<name>A0A7Y8EH88_9PSED</name>
<dbReference type="EMBL" id="JACARG010000036">
    <property type="protein sequence ID" value="NWE14661.1"/>
    <property type="molecule type" value="Genomic_DNA"/>
</dbReference>
<proteinExistence type="predicted"/>
<sequence>MRGYKYRAVNKYSLDILESNNIYFSRYTDFNDPFEFSTPFPNVVNMFARVSEKIDFLHKTDIFDATSYKHLKTVCENIIKNGSATLETTHKSIREKLEKVGICSLSKVNDEILMWSHYADNHKGFCIGFDDLHKNTKPHTKPLPINYKTNFTDLDDPELIINFYTDIFHKFKDLPKAAWESKRANLARKMTFEDDQRGGISILTDKYKKWEYEQEFRLIDERYFGLKEFNPSCLKSITFGLRANIEDRENVIETCKKNKKMNVEFFQATKAHGAFKLEIIKI</sequence>
<dbReference type="InterPro" id="IPR021352">
    <property type="entry name" value="DUF2971"/>
</dbReference>
<dbReference type="AlphaFoldDB" id="A0A7Y8EH88"/>
<gene>
    <name evidence="1" type="ORF">HX822_17100</name>
</gene>
<evidence type="ECO:0000313" key="2">
    <source>
        <dbReference type="Proteomes" id="UP000531950"/>
    </source>
</evidence>
<accession>A0A7Y8EH88</accession>
<dbReference type="Proteomes" id="UP000531950">
    <property type="component" value="Unassembled WGS sequence"/>
</dbReference>
<dbReference type="Pfam" id="PF11185">
    <property type="entry name" value="DUF2971"/>
    <property type="match status" value="1"/>
</dbReference>
<dbReference type="RefSeq" id="WP_177078604.1">
    <property type="nucleotide sequence ID" value="NZ_JACARG010000036.1"/>
</dbReference>
<reference evidence="1 2" key="1">
    <citation type="submission" date="2020-04" db="EMBL/GenBank/DDBJ databases">
        <title>Molecular characterization of pseudomonads from Agaricus bisporus reveal novel blotch 2 pathogens in Western Europe.</title>
        <authorList>
            <person name="Taparia T."/>
            <person name="Krijger M."/>
            <person name="Haynes E."/>
            <person name="Elpinstone J.G."/>
            <person name="Noble R."/>
            <person name="Van Der Wolf J."/>
        </authorList>
    </citation>
    <scope>NUCLEOTIDE SEQUENCE [LARGE SCALE GENOMIC DNA]</scope>
    <source>
        <strain evidence="1 2">IPO3782</strain>
    </source>
</reference>
<protein>
    <submittedName>
        <fullName evidence="1">DUF2971 domain-containing protein</fullName>
    </submittedName>
</protein>
<comment type="caution">
    <text evidence="1">The sequence shown here is derived from an EMBL/GenBank/DDBJ whole genome shotgun (WGS) entry which is preliminary data.</text>
</comment>
<organism evidence="1 2">
    <name type="scientific">Pseudomonas yamanorum</name>
    <dbReference type="NCBI Taxonomy" id="515393"/>
    <lineage>
        <taxon>Bacteria</taxon>
        <taxon>Pseudomonadati</taxon>
        <taxon>Pseudomonadota</taxon>
        <taxon>Gammaproteobacteria</taxon>
        <taxon>Pseudomonadales</taxon>
        <taxon>Pseudomonadaceae</taxon>
        <taxon>Pseudomonas</taxon>
    </lineage>
</organism>
<evidence type="ECO:0000313" key="1">
    <source>
        <dbReference type="EMBL" id="NWE14661.1"/>
    </source>
</evidence>